<name>A0A098QT79_9SPIO</name>
<organism evidence="2 3">
    <name type="scientific">Spirochaeta lutea</name>
    <dbReference type="NCBI Taxonomy" id="1480694"/>
    <lineage>
        <taxon>Bacteria</taxon>
        <taxon>Pseudomonadati</taxon>
        <taxon>Spirochaetota</taxon>
        <taxon>Spirochaetia</taxon>
        <taxon>Spirochaetales</taxon>
        <taxon>Spirochaetaceae</taxon>
        <taxon>Spirochaeta</taxon>
    </lineage>
</organism>
<evidence type="ECO:0000313" key="2">
    <source>
        <dbReference type="EMBL" id="KGE70766.1"/>
    </source>
</evidence>
<keyword evidence="3" id="KW-1185">Reference proteome</keyword>
<gene>
    <name evidence="2" type="ORF">DC28_14820</name>
</gene>
<feature type="compositionally biased region" description="Polar residues" evidence="1">
    <location>
        <begin position="180"/>
        <end position="189"/>
    </location>
</feature>
<dbReference type="STRING" id="1480694.DC28_14820"/>
<proteinExistence type="predicted"/>
<reference evidence="2 3" key="1">
    <citation type="submission" date="2014-05" db="EMBL/GenBank/DDBJ databases">
        <title>De novo Genome Sequence of Spirocheata sp.</title>
        <authorList>
            <person name="Shivani Y."/>
            <person name="Subhash Y."/>
            <person name="Tushar L."/>
            <person name="Sasikala C."/>
            <person name="Ramana C.V."/>
        </authorList>
    </citation>
    <scope>NUCLEOTIDE SEQUENCE [LARGE SCALE GENOMIC DNA]</scope>
    <source>
        <strain evidence="2 3">JC230</strain>
    </source>
</reference>
<dbReference type="AlphaFoldDB" id="A0A098QT79"/>
<accession>A0A098QT79</accession>
<sequence length="423" mass="45448">MKKKAGAGKGRPAFFMAGPRVGPILALTMVALLWTGCASLPRGESREYLDFIEQSWDGGLPKIALKADLKQDPGLWSLLLRSLTPESGLLSSAGLDTGPVADSLTQVMTDPGLRQRIHEVFLISGIRLNEATGFPEQGFQMVILGDIPRVWVGAYLASQGWEEGPAGLDGYPWARTFYSPSSAPQTSGSDESRGSAGTLGPSQGIRIRILETGVLAVDPFRETESRGGTRESRGSTVLARNAGPVGGITRFLDTQDDVSFRLGMQISNPASGQGSSGLVEEWAVFSLRSAWGDSTVQVLPRGSGATTDGSDGPSDDGASPWFLDIWVQPRFEWSAKESPLDESSGQESGQAVIDAWQRSRSASLRLLLSSLTRRGLLPLTSQQLRNRVLFETRGVQGVFALGVPAGPDNLMHLVKELSHDWRN</sequence>
<evidence type="ECO:0000313" key="3">
    <source>
        <dbReference type="Proteomes" id="UP000029692"/>
    </source>
</evidence>
<comment type="caution">
    <text evidence="2">The sequence shown here is derived from an EMBL/GenBank/DDBJ whole genome shotgun (WGS) entry which is preliminary data.</text>
</comment>
<dbReference type="Proteomes" id="UP000029692">
    <property type="component" value="Unassembled WGS sequence"/>
</dbReference>
<feature type="region of interest" description="Disordered" evidence="1">
    <location>
        <begin position="180"/>
        <end position="201"/>
    </location>
</feature>
<protein>
    <submittedName>
        <fullName evidence="2">Uncharacterized protein</fullName>
    </submittedName>
</protein>
<evidence type="ECO:0000256" key="1">
    <source>
        <dbReference type="SAM" id="MobiDB-lite"/>
    </source>
</evidence>
<feature type="compositionally biased region" description="Low complexity" evidence="1">
    <location>
        <begin position="302"/>
        <end position="317"/>
    </location>
</feature>
<feature type="region of interest" description="Disordered" evidence="1">
    <location>
        <begin position="298"/>
        <end position="317"/>
    </location>
</feature>
<dbReference type="RefSeq" id="WP_037550216.1">
    <property type="nucleotide sequence ID" value="NZ_JNUP01000072.1"/>
</dbReference>
<dbReference type="EMBL" id="JNUP01000072">
    <property type="protein sequence ID" value="KGE70766.1"/>
    <property type="molecule type" value="Genomic_DNA"/>
</dbReference>